<evidence type="ECO:0008006" key="6">
    <source>
        <dbReference type="Google" id="ProtNLM"/>
    </source>
</evidence>
<dbReference type="RefSeq" id="WP_261186468.1">
    <property type="nucleotide sequence ID" value="NZ_JAXBLV010000019.1"/>
</dbReference>
<dbReference type="PROSITE" id="PS50294">
    <property type="entry name" value="WD_REPEATS_REGION"/>
    <property type="match status" value="2"/>
</dbReference>
<dbReference type="InterPro" id="IPR036322">
    <property type="entry name" value="WD40_repeat_dom_sf"/>
</dbReference>
<evidence type="ECO:0000256" key="3">
    <source>
        <dbReference type="PROSITE-ProRule" id="PRU00221"/>
    </source>
</evidence>
<dbReference type="SUPFAM" id="SSF50978">
    <property type="entry name" value="WD40 repeat-like"/>
    <property type="match status" value="1"/>
</dbReference>
<name>A0ABU5ESZ3_9BACT</name>
<proteinExistence type="predicted"/>
<organism evidence="4 5">
    <name type="scientific">Gemmata algarum</name>
    <dbReference type="NCBI Taxonomy" id="2975278"/>
    <lineage>
        <taxon>Bacteria</taxon>
        <taxon>Pseudomonadati</taxon>
        <taxon>Planctomycetota</taxon>
        <taxon>Planctomycetia</taxon>
        <taxon>Gemmatales</taxon>
        <taxon>Gemmataceae</taxon>
        <taxon>Gemmata</taxon>
    </lineage>
</organism>
<dbReference type="Pfam" id="PF00400">
    <property type="entry name" value="WD40"/>
    <property type="match status" value="3"/>
</dbReference>
<sequence length="298" mass="32069">MLLFEDHRDETATVVHKAVVYAVAFSPDGSALATGARDGSAFVRNAGGHVVPLQERTPKALPVHAVSFSPSGNLLFVGGASGWHSYQQVEDGWKAVGSHASRPVTSLAVINEQTIAIGAAGKNGATLEIWDVSSDRKLSPHFFEPNGVRTITASRSKKMVAWTTGHRKVQVWDITTPKPIEFPQPSNCPSLALSSDGSALAVACDWNAKLYDLRTKRERAVLKGHKGQVLSVAFSPDGRTVATGSFDFTVRLWDVATGKERTNFKWDIGRVYCVSYAPDGLRLAAGGDLGRVVVWDAD</sequence>
<dbReference type="SMART" id="SM00320">
    <property type="entry name" value="WD40"/>
    <property type="match status" value="6"/>
</dbReference>
<keyword evidence="5" id="KW-1185">Reference proteome</keyword>
<evidence type="ECO:0000256" key="1">
    <source>
        <dbReference type="ARBA" id="ARBA00022574"/>
    </source>
</evidence>
<dbReference type="InterPro" id="IPR019775">
    <property type="entry name" value="WD40_repeat_CS"/>
</dbReference>
<reference evidence="5" key="1">
    <citation type="journal article" date="2023" name="Mar. Drugs">
        <title>Gemmata algarum, a Novel Planctomycete Isolated from an Algal Mat, Displays Antimicrobial Activity.</title>
        <authorList>
            <person name="Kumar G."/>
            <person name="Kallscheuer N."/>
            <person name="Kashif M."/>
            <person name="Ahamad S."/>
            <person name="Jagadeeshwari U."/>
            <person name="Pannikurungottu S."/>
            <person name="Haufschild T."/>
            <person name="Kabuu M."/>
            <person name="Sasikala C."/>
            <person name="Jogler C."/>
            <person name="Ramana C."/>
        </authorList>
    </citation>
    <scope>NUCLEOTIDE SEQUENCE [LARGE SCALE GENOMIC DNA]</scope>
    <source>
        <strain evidence="5">JC673</strain>
    </source>
</reference>
<dbReference type="Gene3D" id="2.130.10.10">
    <property type="entry name" value="YVTN repeat-like/Quinoprotein amine dehydrogenase"/>
    <property type="match status" value="2"/>
</dbReference>
<dbReference type="PANTHER" id="PTHR19879">
    <property type="entry name" value="TRANSCRIPTION INITIATION FACTOR TFIID"/>
    <property type="match status" value="1"/>
</dbReference>
<dbReference type="InterPro" id="IPR001680">
    <property type="entry name" value="WD40_rpt"/>
</dbReference>
<comment type="caution">
    <text evidence="4">The sequence shown here is derived from an EMBL/GenBank/DDBJ whole genome shotgun (WGS) entry which is preliminary data.</text>
</comment>
<dbReference type="EMBL" id="JAXBLV010000019">
    <property type="protein sequence ID" value="MDY3558211.1"/>
    <property type="molecule type" value="Genomic_DNA"/>
</dbReference>
<protein>
    <recommendedName>
        <fullName evidence="6">WD40 repeat domain-containing protein</fullName>
    </recommendedName>
</protein>
<dbReference type="Proteomes" id="UP001272242">
    <property type="component" value="Unassembled WGS sequence"/>
</dbReference>
<gene>
    <name evidence="4" type="ORF">R5W23_002501</name>
</gene>
<evidence type="ECO:0000313" key="4">
    <source>
        <dbReference type="EMBL" id="MDY3558211.1"/>
    </source>
</evidence>
<keyword evidence="2" id="KW-0677">Repeat</keyword>
<dbReference type="PROSITE" id="PS00678">
    <property type="entry name" value="WD_REPEATS_1"/>
    <property type="match status" value="1"/>
</dbReference>
<feature type="repeat" description="WD" evidence="3">
    <location>
        <begin position="264"/>
        <end position="298"/>
    </location>
</feature>
<dbReference type="PANTHER" id="PTHR19879:SF9">
    <property type="entry name" value="TRANSCRIPTION INITIATION FACTOR TFIID SUBUNIT 5"/>
    <property type="match status" value="1"/>
</dbReference>
<feature type="repeat" description="WD" evidence="3">
    <location>
        <begin position="13"/>
        <end position="43"/>
    </location>
</feature>
<evidence type="ECO:0000256" key="2">
    <source>
        <dbReference type="ARBA" id="ARBA00022737"/>
    </source>
</evidence>
<evidence type="ECO:0000313" key="5">
    <source>
        <dbReference type="Proteomes" id="UP001272242"/>
    </source>
</evidence>
<accession>A0ABU5ESZ3</accession>
<dbReference type="PROSITE" id="PS50082">
    <property type="entry name" value="WD_REPEATS_2"/>
    <property type="match status" value="3"/>
</dbReference>
<dbReference type="InterPro" id="IPR015943">
    <property type="entry name" value="WD40/YVTN_repeat-like_dom_sf"/>
</dbReference>
<keyword evidence="1 3" id="KW-0853">WD repeat</keyword>
<feature type="repeat" description="WD" evidence="3">
    <location>
        <begin position="222"/>
        <end position="263"/>
    </location>
</feature>